<proteinExistence type="predicted"/>
<organism evidence="1 2">
    <name type="scientific">Panagrolaimus sp. PS1159</name>
    <dbReference type="NCBI Taxonomy" id="55785"/>
    <lineage>
        <taxon>Eukaryota</taxon>
        <taxon>Metazoa</taxon>
        <taxon>Ecdysozoa</taxon>
        <taxon>Nematoda</taxon>
        <taxon>Chromadorea</taxon>
        <taxon>Rhabditida</taxon>
        <taxon>Tylenchina</taxon>
        <taxon>Panagrolaimomorpha</taxon>
        <taxon>Panagrolaimoidea</taxon>
        <taxon>Panagrolaimidae</taxon>
        <taxon>Panagrolaimus</taxon>
    </lineage>
</organism>
<name>A0AC35GX33_9BILA</name>
<evidence type="ECO:0000313" key="2">
    <source>
        <dbReference type="WBParaSite" id="PS1159_v2.g9463.t1"/>
    </source>
</evidence>
<dbReference type="Proteomes" id="UP000887580">
    <property type="component" value="Unplaced"/>
</dbReference>
<dbReference type="WBParaSite" id="PS1159_v2.g9463.t1">
    <property type="protein sequence ID" value="PS1159_v2.g9463.t1"/>
    <property type="gene ID" value="PS1159_v2.g9463"/>
</dbReference>
<sequence>MNKIFLNLHCFEVSYIRQKTLNYKKMNRTILCFLAIIACTVAAPIEGGANVQLNAEAQELVDSFKPLTDAKKLAKVVRIIASQGPNSRALVASLNNISPAAQTCLFTQGQIIGKQVHSKQMTPENAEQAILNACAPYKTELETTMNAYKAAIPEFTSASGSYYNDLPQSVQNLAKNYAALSQEIQANNDLVKDKATFGPKVKALIDELKAIPEADRAVVGEKLPYTKEILLPSGQYYADFNQMLDYIVAKANGQDFDETDLKAKAKNLEQYVIKHADEEFNYLNQKIDAFVVPDEIAQDGNVNKVAAALGKTGAKYANMMFTMPKFNSILNSLVNGQMEPAAAAVAVAPEQPVAPAA</sequence>
<evidence type="ECO:0000313" key="1">
    <source>
        <dbReference type="Proteomes" id="UP000887580"/>
    </source>
</evidence>
<reference evidence="2" key="1">
    <citation type="submission" date="2022-11" db="UniProtKB">
        <authorList>
            <consortium name="WormBaseParasite"/>
        </authorList>
    </citation>
    <scope>IDENTIFICATION</scope>
</reference>
<protein>
    <submittedName>
        <fullName evidence="2">DUF3829 domain-containing protein</fullName>
    </submittedName>
</protein>
<accession>A0AC35GX33</accession>